<protein>
    <submittedName>
        <fullName evidence="2">Uu.00g142390.m01.CDS01</fullName>
    </submittedName>
</protein>
<gene>
    <name evidence="2" type="ORF">KHLLAP_LOCUS9681</name>
</gene>
<sequence length="350" mass="37198">MTAAVFQGSSAAPHHPVYPARYHQRSPAATNLPGKQPWRPEWPHPPKGWGDSKRDYPVQPQPTGGYAYQPYQATGGYTAQPTGYLGSGSNAYGSQSSQVPAQSSQVLAGNNPYGYQASQTPASTEPQATTAPDSASSEAGDASRTAMIESSFTSITNVHSGDVGNLVGEEDLPHMPELAIPTIPTINTLSWPTTLPLPTGVNLPIPPTRPFPSGGWGHASSASSQPPVPQPTGSSPGAQTTGYPSSGDNLPAADEKRDGLPSDNGHRPGDQDSAPASGDDHSRWSHPLPPTAWLPRHPPEPPSSHPRRSPSDGRPRFLPPRSSWPHPAGPVMRRSRELHRKDTKTSLYQF</sequence>
<comment type="caution">
    <text evidence="2">The sequence shown here is derived from an EMBL/GenBank/DDBJ whole genome shotgun (WGS) entry which is preliminary data.</text>
</comment>
<feature type="compositionally biased region" description="Low complexity" evidence="1">
    <location>
        <begin position="94"/>
        <end position="106"/>
    </location>
</feature>
<feature type="region of interest" description="Disordered" evidence="1">
    <location>
        <begin position="187"/>
        <end position="350"/>
    </location>
</feature>
<organism evidence="2 3">
    <name type="scientific">Anthostomella pinea</name>
    <dbReference type="NCBI Taxonomy" id="933095"/>
    <lineage>
        <taxon>Eukaryota</taxon>
        <taxon>Fungi</taxon>
        <taxon>Dikarya</taxon>
        <taxon>Ascomycota</taxon>
        <taxon>Pezizomycotina</taxon>
        <taxon>Sordariomycetes</taxon>
        <taxon>Xylariomycetidae</taxon>
        <taxon>Xylariales</taxon>
        <taxon>Xylariaceae</taxon>
        <taxon>Anthostomella</taxon>
    </lineage>
</organism>
<evidence type="ECO:0000256" key="1">
    <source>
        <dbReference type="SAM" id="MobiDB-lite"/>
    </source>
</evidence>
<keyword evidence="3" id="KW-1185">Reference proteome</keyword>
<feature type="compositionally biased region" description="Basic and acidic residues" evidence="1">
    <location>
        <begin position="253"/>
        <end position="270"/>
    </location>
</feature>
<feature type="region of interest" description="Disordered" evidence="1">
    <location>
        <begin position="1"/>
        <end position="148"/>
    </location>
</feature>
<feature type="compositionally biased region" description="Low complexity" evidence="1">
    <location>
        <begin position="188"/>
        <end position="199"/>
    </location>
</feature>
<proteinExistence type="predicted"/>
<dbReference type="AlphaFoldDB" id="A0AAI8YLF7"/>
<dbReference type="EMBL" id="CAUWAG010000012">
    <property type="protein sequence ID" value="CAJ2509213.1"/>
    <property type="molecule type" value="Genomic_DNA"/>
</dbReference>
<accession>A0AAI8YLF7</accession>
<evidence type="ECO:0000313" key="2">
    <source>
        <dbReference type="EMBL" id="CAJ2509213.1"/>
    </source>
</evidence>
<reference evidence="2" key="1">
    <citation type="submission" date="2023-10" db="EMBL/GenBank/DDBJ databases">
        <authorList>
            <person name="Hackl T."/>
        </authorList>
    </citation>
    <scope>NUCLEOTIDE SEQUENCE</scope>
</reference>
<feature type="compositionally biased region" description="Polar residues" evidence="1">
    <location>
        <begin position="116"/>
        <end position="137"/>
    </location>
</feature>
<feature type="compositionally biased region" description="Polar residues" evidence="1">
    <location>
        <begin position="232"/>
        <end position="248"/>
    </location>
</feature>
<evidence type="ECO:0000313" key="3">
    <source>
        <dbReference type="Proteomes" id="UP001295740"/>
    </source>
</evidence>
<dbReference type="Proteomes" id="UP001295740">
    <property type="component" value="Unassembled WGS sequence"/>
</dbReference>
<name>A0AAI8YLF7_9PEZI</name>
<feature type="compositionally biased region" description="Polar residues" evidence="1">
    <location>
        <begin position="71"/>
        <end position="93"/>
    </location>
</feature>